<gene>
    <name evidence="2" type="ORF">CLV58_101329</name>
</gene>
<dbReference type="RefSeq" id="WP_106136001.1">
    <property type="nucleotide sequence ID" value="NZ_PVTE01000001.1"/>
</dbReference>
<reference evidence="2 3" key="1">
    <citation type="submission" date="2018-03" db="EMBL/GenBank/DDBJ databases">
        <title>Genomic Encyclopedia of Archaeal and Bacterial Type Strains, Phase II (KMG-II): from individual species to whole genera.</title>
        <authorList>
            <person name="Goeker M."/>
        </authorList>
    </citation>
    <scope>NUCLEOTIDE SEQUENCE [LARGE SCALE GENOMIC DNA]</scope>
    <source>
        <strain evidence="2 3">DSM 28354</strain>
    </source>
</reference>
<keyword evidence="3" id="KW-1185">Reference proteome</keyword>
<dbReference type="AlphaFoldDB" id="A0A2T0TNN7"/>
<comment type="caution">
    <text evidence="2">The sequence shown here is derived from an EMBL/GenBank/DDBJ whole genome shotgun (WGS) entry which is preliminary data.</text>
</comment>
<organism evidence="2 3">
    <name type="scientific">Spirosoma oryzae</name>
    <dbReference type="NCBI Taxonomy" id="1469603"/>
    <lineage>
        <taxon>Bacteria</taxon>
        <taxon>Pseudomonadati</taxon>
        <taxon>Bacteroidota</taxon>
        <taxon>Cytophagia</taxon>
        <taxon>Cytophagales</taxon>
        <taxon>Cytophagaceae</taxon>
        <taxon>Spirosoma</taxon>
    </lineage>
</organism>
<name>A0A2T0TNN7_9BACT</name>
<dbReference type="Proteomes" id="UP000238375">
    <property type="component" value="Unassembled WGS sequence"/>
</dbReference>
<proteinExistence type="predicted"/>
<dbReference type="OrthoDB" id="965633at2"/>
<evidence type="ECO:0000313" key="2">
    <source>
        <dbReference type="EMBL" id="PRY47263.1"/>
    </source>
</evidence>
<feature type="compositionally biased region" description="Polar residues" evidence="1">
    <location>
        <begin position="1"/>
        <end position="14"/>
    </location>
</feature>
<protein>
    <submittedName>
        <fullName evidence="2">Uncharacterized protein</fullName>
    </submittedName>
</protein>
<accession>A0A2T0TNN7</accession>
<dbReference type="EMBL" id="PVTE01000001">
    <property type="protein sequence ID" value="PRY47263.1"/>
    <property type="molecule type" value="Genomic_DNA"/>
</dbReference>
<sequence>MNATSVSPENATQKSTRRSTRRRADGQATAALLIQMATEILSASPTLRQKANITLTDLAAADKVRKQLLKHHLTQLS</sequence>
<feature type="region of interest" description="Disordered" evidence="1">
    <location>
        <begin position="1"/>
        <end position="26"/>
    </location>
</feature>
<evidence type="ECO:0000313" key="3">
    <source>
        <dbReference type="Proteomes" id="UP000238375"/>
    </source>
</evidence>
<evidence type="ECO:0000256" key="1">
    <source>
        <dbReference type="SAM" id="MobiDB-lite"/>
    </source>
</evidence>